<protein>
    <recommendedName>
        <fullName evidence="5">Threonine synthase</fullName>
        <ecNumber evidence="5">4.2.3.1</ecNumber>
    </recommendedName>
</protein>
<dbReference type="GO" id="GO:0006567">
    <property type="term" value="P:L-threonine catabolic process"/>
    <property type="evidence" value="ECO:0007669"/>
    <property type="project" value="TreeGrafter"/>
</dbReference>
<accession>A6NQ75</accession>
<keyword evidence="9" id="KW-1185">Reference proteome</keyword>
<evidence type="ECO:0000256" key="5">
    <source>
        <dbReference type="NCBIfam" id="TIGR00260"/>
    </source>
</evidence>
<dbReference type="InterPro" id="IPR004450">
    <property type="entry name" value="Thr_synthase-like"/>
</dbReference>
<sequence length="454" mass="48401">MELAATTPHEVSAFCFRPSPNTLFALFSVVSTRLQPKGVIFMMKNVRCAKCVRCGREYEAVPGLTTCECGGILDIEYNYDYIRSVFSPNSLADCTDWSMWRYRPFLPVEPDSPPPPLRVGWSPLYRADRLAQVIGLYRLFLKDDGLNPTASLKDRASAMAVVKAREAGADTIACSSTGNAASSLAGNAAAAGLASYIFVPSRAPRGKVAQLQIFGATVISVDGSYEDTFALSKAAIERWGWYNRNAAINPYLSEGKKTVTLEIMEQLHWQVPDYVALSVGDGCTIAGAWKGLKDLYAAGFIDRLPKLISVQAEGCCPLNRALQTGEPWQPMEENTLADSIAVGVPRNADKALAAVRESGGVAVNVSDEEILAAMRLIGRTCGVFGEPAGVTGTAGVKKAVELGLIDPASTVVSIVTGNGLKDAASGIKAAGEPMVVKPDMADLLSAFAARNIHP</sequence>
<evidence type="ECO:0000256" key="4">
    <source>
        <dbReference type="ARBA" id="ARBA00023239"/>
    </source>
</evidence>
<dbReference type="InterPro" id="IPR001926">
    <property type="entry name" value="TrpB-like_PALP"/>
</dbReference>
<dbReference type="Gene3D" id="3.40.50.1100">
    <property type="match status" value="2"/>
</dbReference>
<comment type="caution">
    <text evidence="8">The sequence shown here is derived from an EMBL/GenBank/DDBJ whole genome shotgun (WGS) entry which is preliminary data.</text>
</comment>
<dbReference type="GO" id="GO:0009097">
    <property type="term" value="P:isoleucine biosynthetic process"/>
    <property type="evidence" value="ECO:0007669"/>
    <property type="project" value="TreeGrafter"/>
</dbReference>
<evidence type="ECO:0000313" key="8">
    <source>
        <dbReference type="EMBL" id="EDN01680.1"/>
    </source>
</evidence>
<keyword evidence="3 6" id="KW-0663">Pyridoxal phosphate</keyword>
<feature type="domain" description="Tryptophan synthase beta chain-like PALP" evidence="7">
    <location>
        <begin position="119"/>
        <end position="417"/>
    </location>
</feature>
<evidence type="ECO:0000256" key="6">
    <source>
        <dbReference type="PIRSR" id="PIRSR604450-51"/>
    </source>
</evidence>
<evidence type="ECO:0000259" key="7">
    <source>
        <dbReference type="Pfam" id="PF00291"/>
    </source>
</evidence>
<evidence type="ECO:0000256" key="1">
    <source>
        <dbReference type="ARBA" id="ARBA00001933"/>
    </source>
</evidence>
<dbReference type="EMBL" id="AAXG02000004">
    <property type="protein sequence ID" value="EDN01680.1"/>
    <property type="molecule type" value="Genomic_DNA"/>
</dbReference>
<evidence type="ECO:0000256" key="2">
    <source>
        <dbReference type="ARBA" id="ARBA00005517"/>
    </source>
</evidence>
<dbReference type="PANTHER" id="PTHR48078">
    <property type="entry name" value="THREONINE DEHYDRATASE, MITOCHONDRIAL-RELATED"/>
    <property type="match status" value="1"/>
</dbReference>
<evidence type="ECO:0000313" key="9">
    <source>
        <dbReference type="Proteomes" id="UP000003639"/>
    </source>
</evidence>
<reference evidence="8 9" key="2">
    <citation type="submission" date="2007-06" db="EMBL/GenBank/DDBJ databases">
        <title>Draft genome sequence of Pseudoflavonifractor capillosus ATCC 29799.</title>
        <authorList>
            <person name="Sudarsanam P."/>
            <person name="Ley R."/>
            <person name="Guruge J."/>
            <person name="Turnbaugh P.J."/>
            <person name="Mahowald M."/>
            <person name="Liep D."/>
            <person name="Gordon J."/>
        </authorList>
    </citation>
    <scope>NUCLEOTIDE SEQUENCE [LARGE SCALE GENOMIC DNA]</scope>
    <source>
        <strain evidence="8 9">ATCC 29799</strain>
    </source>
</reference>
<dbReference type="InterPro" id="IPR050147">
    <property type="entry name" value="Ser/Thr_Dehydratase"/>
</dbReference>
<dbReference type="Pfam" id="PF00291">
    <property type="entry name" value="PALP"/>
    <property type="match status" value="1"/>
</dbReference>
<evidence type="ECO:0000256" key="3">
    <source>
        <dbReference type="ARBA" id="ARBA00022898"/>
    </source>
</evidence>
<dbReference type="EC" id="4.2.3.1" evidence="5"/>
<keyword evidence="4 8" id="KW-0456">Lyase</keyword>
<name>A6NQ75_9FIRM</name>
<dbReference type="CDD" id="cd01563">
    <property type="entry name" value="Thr-synth_1"/>
    <property type="match status" value="1"/>
</dbReference>
<proteinExistence type="inferred from homology"/>
<dbReference type="GO" id="GO:0004794">
    <property type="term" value="F:threonine deaminase activity"/>
    <property type="evidence" value="ECO:0007669"/>
    <property type="project" value="TreeGrafter"/>
</dbReference>
<dbReference type="Proteomes" id="UP000003639">
    <property type="component" value="Unassembled WGS sequence"/>
</dbReference>
<dbReference type="eggNOG" id="COG0498">
    <property type="taxonomic scope" value="Bacteria"/>
</dbReference>
<gene>
    <name evidence="8" type="primary">thrC</name>
    <name evidence="8" type="ORF">BACCAP_00345</name>
</gene>
<dbReference type="AlphaFoldDB" id="A6NQ75"/>
<dbReference type="PANTHER" id="PTHR48078:SF6">
    <property type="entry name" value="L-THREONINE DEHYDRATASE CATABOLIC TDCB"/>
    <property type="match status" value="1"/>
</dbReference>
<dbReference type="GO" id="GO:0003941">
    <property type="term" value="F:L-serine ammonia-lyase activity"/>
    <property type="evidence" value="ECO:0007669"/>
    <property type="project" value="TreeGrafter"/>
</dbReference>
<feature type="modified residue" description="N6-(pyridoxal phosphate)lysine" evidence="6">
    <location>
        <position position="153"/>
    </location>
</feature>
<comment type="similarity">
    <text evidence="2">Belongs to the threonine synthase family.</text>
</comment>
<dbReference type="InterPro" id="IPR036052">
    <property type="entry name" value="TrpB-like_PALP_sf"/>
</dbReference>
<dbReference type="GO" id="GO:0004795">
    <property type="term" value="F:threonine synthase activity"/>
    <property type="evidence" value="ECO:0007669"/>
    <property type="project" value="UniProtKB-UniRule"/>
</dbReference>
<comment type="cofactor">
    <cofactor evidence="1 6">
        <name>pyridoxal 5'-phosphate</name>
        <dbReference type="ChEBI" id="CHEBI:597326"/>
    </cofactor>
</comment>
<reference evidence="8 9" key="1">
    <citation type="submission" date="2007-04" db="EMBL/GenBank/DDBJ databases">
        <authorList>
            <person name="Fulton L."/>
            <person name="Clifton S."/>
            <person name="Fulton B."/>
            <person name="Xu J."/>
            <person name="Minx P."/>
            <person name="Pepin K.H."/>
            <person name="Johnson M."/>
            <person name="Thiruvilangam P."/>
            <person name="Bhonagiri V."/>
            <person name="Nash W.E."/>
            <person name="Mardis E.R."/>
            <person name="Wilson R.K."/>
        </authorList>
    </citation>
    <scope>NUCLEOTIDE SEQUENCE [LARGE SCALE GENOMIC DNA]</scope>
    <source>
        <strain evidence="8 9">ATCC 29799</strain>
    </source>
</reference>
<dbReference type="GO" id="GO:0009088">
    <property type="term" value="P:threonine biosynthetic process"/>
    <property type="evidence" value="ECO:0007669"/>
    <property type="project" value="UniProtKB-UniRule"/>
</dbReference>
<organism evidence="8 9">
    <name type="scientific">Pseudoflavonifractor capillosus ATCC 29799</name>
    <dbReference type="NCBI Taxonomy" id="411467"/>
    <lineage>
        <taxon>Bacteria</taxon>
        <taxon>Bacillati</taxon>
        <taxon>Bacillota</taxon>
        <taxon>Clostridia</taxon>
        <taxon>Eubacteriales</taxon>
        <taxon>Oscillospiraceae</taxon>
        <taxon>Pseudoflavonifractor</taxon>
    </lineage>
</organism>
<dbReference type="STRING" id="411467.BACCAP_00345"/>
<dbReference type="NCBIfam" id="TIGR00260">
    <property type="entry name" value="thrC"/>
    <property type="match status" value="1"/>
</dbReference>
<dbReference type="SUPFAM" id="SSF53686">
    <property type="entry name" value="Tryptophan synthase beta subunit-like PLP-dependent enzymes"/>
    <property type="match status" value="1"/>
</dbReference>
<dbReference type="GO" id="GO:0006565">
    <property type="term" value="P:L-serine catabolic process"/>
    <property type="evidence" value="ECO:0007669"/>
    <property type="project" value="TreeGrafter"/>
</dbReference>